<dbReference type="Proteomes" id="UP000449678">
    <property type="component" value="Unassembled WGS sequence"/>
</dbReference>
<name>A0ABW9VI24_9BURK</name>
<dbReference type="Pfam" id="PF19263">
    <property type="entry name" value="DUF5906"/>
    <property type="match status" value="1"/>
</dbReference>
<evidence type="ECO:0000313" key="4">
    <source>
        <dbReference type="EMBL" id="MYM37247.1"/>
    </source>
</evidence>
<accession>A0ABW9VI24</accession>
<feature type="domain" description="NrS-1 polymerase-like helicase" evidence="3">
    <location>
        <begin position="548"/>
        <end position="657"/>
    </location>
</feature>
<evidence type="ECO:0000259" key="2">
    <source>
        <dbReference type="Pfam" id="PF08707"/>
    </source>
</evidence>
<feature type="compositionally biased region" description="Pro residues" evidence="1">
    <location>
        <begin position="314"/>
        <end position="324"/>
    </location>
</feature>
<dbReference type="Pfam" id="PF08707">
    <property type="entry name" value="PriCT_2"/>
    <property type="match status" value="1"/>
</dbReference>
<evidence type="ECO:0000256" key="1">
    <source>
        <dbReference type="SAM" id="MobiDB-lite"/>
    </source>
</evidence>
<organism evidence="4 5">
    <name type="scientific">Duganella lactea</name>
    <dbReference type="NCBI Taxonomy" id="2692173"/>
    <lineage>
        <taxon>Bacteria</taxon>
        <taxon>Pseudomonadati</taxon>
        <taxon>Pseudomonadota</taxon>
        <taxon>Betaproteobacteria</taxon>
        <taxon>Burkholderiales</taxon>
        <taxon>Oxalobacteraceae</taxon>
        <taxon>Telluria group</taxon>
        <taxon>Duganella</taxon>
    </lineage>
</organism>
<dbReference type="RefSeq" id="WP_160992590.1">
    <property type="nucleotide sequence ID" value="NZ_WWCO01000025.1"/>
</dbReference>
<feature type="region of interest" description="Disordered" evidence="1">
    <location>
        <begin position="289"/>
        <end position="333"/>
    </location>
</feature>
<evidence type="ECO:0000259" key="3">
    <source>
        <dbReference type="Pfam" id="PF19263"/>
    </source>
</evidence>
<evidence type="ECO:0008006" key="6">
    <source>
        <dbReference type="Google" id="ProtNLM"/>
    </source>
</evidence>
<keyword evidence="5" id="KW-1185">Reference proteome</keyword>
<dbReference type="InterPro" id="IPR014819">
    <property type="entry name" value="PriCT_2"/>
</dbReference>
<dbReference type="InterPro" id="IPR045455">
    <property type="entry name" value="NrS-1_pol-like_helicase"/>
</dbReference>
<reference evidence="4 5" key="1">
    <citation type="submission" date="2019-12" db="EMBL/GenBank/DDBJ databases">
        <title>Novel species isolated from a subtropical stream in China.</title>
        <authorList>
            <person name="Lu H."/>
        </authorList>
    </citation>
    <scope>NUCLEOTIDE SEQUENCE [LARGE SCALE GENOMIC DNA]</scope>
    <source>
        <strain evidence="4 5">FT94W</strain>
    </source>
</reference>
<feature type="domain" description="Primase C-terminal 2" evidence="2">
    <location>
        <begin position="211"/>
        <end position="279"/>
    </location>
</feature>
<protein>
    <recommendedName>
        <fullName evidence="6">DNA primase</fullName>
    </recommendedName>
</protein>
<evidence type="ECO:0000313" key="5">
    <source>
        <dbReference type="Proteomes" id="UP000449678"/>
    </source>
</evidence>
<comment type="caution">
    <text evidence="4">The sequence shown here is derived from an EMBL/GenBank/DDBJ whole genome shotgun (WGS) entry which is preliminary data.</text>
</comment>
<proteinExistence type="predicted"/>
<dbReference type="EMBL" id="WWCO01000025">
    <property type="protein sequence ID" value="MYM37247.1"/>
    <property type="molecule type" value="Genomic_DNA"/>
</dbReference>
<dbReference type="InterPro" id="IPR027417">
    <property type="entry name" value="P-loop_NTPase"/>
</dbReference>
<feature type="compositionally biased region" description="Pro residues" evidence="1">
    <location>
        <begin position="296"/>
        <end position="306"/>
    </location>
</feature>
<dbReference type="SUPFAM" id="SSF52540">
    <property type="entry name" value="P-loop containing nucleoside triphosphate hydrolases"/>
    <property type="match status" value="1"/>
</dbReference>
<sequence>MSDFNAIPQELRDRPQWLVWRFEPNPKGADKKPLKVPYYANGSKRFGTQGDDKDRKRLVTMDKAVAQLTRANSPYTGIGFAFLPGDGLIGVDIDKCIDSETGEVKEIALNAIAGCNSYTEYSPSGTGVHIICSGETETFKSNKIGLEVFAGRQYFTFTGRQYANSPATINPMTEIELDRLRTIVKSNGPGSIKPGSPPPPGAVSERARLEQALSFIQSDEHDIWIKVGMGLFHALGDAGFGLWDYWSSKAANYGGTDECKRRWTSFQRGVRVTEATIYKLGMDGGWKPPRSILPAPIKPNSPPPPRDSGTDSSMPPPGAPPSPPEGKGRRYPALSKLSEGGERIRAGAEAPVPEVAADAQAADFNAAVQAMTVQDVSGLDDVPYGESAPLFAGGEGERPAKEKPKKVYDEEHWAQVERVLKNFVLIYGEDLVWDRSQRMLMKLSAMRTIVQNSDVMKFWCAPKRDWVRKKNIVFDPTETPSPEKSGPNATINLFSGWKMKPKQGTCLKIQTLLMHLVDGNQEMYDWITRWLAYPLRNRGAKMETSIIMHGDEGSGKNFFFEKVVKAIYGEYGYVIGNAQLEANFNDWASMKLFMVADEVVTRAELRQMKGKLKYLISGDSIIINPKGLPEHSERNQMNFVFLSNELVPLALDKTDRRYLVIWTPPALGRDFYVEVAQEIKDGGVEAFFYYLMHEVDMGDFNEHTKPLYNDAKDRLIEKSMEPAERFYREWSTGLLPLPFHTVGVQQLYDAFQIWCGRSGESKYTKMVTFSPQIERHAGEALRKHAVKYEYGHVVKQRTVFLVGAQPEGKSTIRDWAEDACASFEQAFQKYRRREYSGDVEG</sequence>
<gene>
    <name evidence="4" type="ORF">GTP38_23250</name>
</gene>
<dbReference type="Gene3D" id="3.40.50.300">
    <property type="entry name" value="P-loop containing nucleotide triphosphate hydrolases"/>
    <property type="match status" value="1"/>
</dbReference>